<dbReference type="PROSITE" id="PS50113">
    <property type="entry name" value="PAC"/>
    <property type="match status" value="6"/>
</dbReference>
<dbReference type="NCBIfam" id="TIGR00229">
    <property type="entry name" value="sensory_box"/>
    <property type="match status" value="5"/>
</dbReference>
<dbReference type="Pfam" id="PF08447">
    <property type="entry name" value="PAS_3"/>
    <property type="match status" value="3"/>
</dbReference>
<dbReference type="InterPro" id="IPR001610">
    <property type="entry name" value="PAC"/>
</dbReference>
<dbReference type="Gene3D" id="3.40.50.2300">
    <property type="match status" value="1"/>
</dbReference>
<comment type="catalytic activity">
    <reaction evidence="1">
        <text>ATP + protein L-histidine = ADP + protein N-phospho-L-histidine.</text>
        <dbReference type="EC" id="2.7.13.3"/>
    </reaction>
</comment>
<dbReference type="EC" id="2.7.13.3" evidence="2"/>
<dbReference type="Pfam" id="PF13426">
    <property type="entry name" value="PAS_9"/>
    <property type="match status" value="2"/>
</dbReference>
<feature type="domain" description="PAC" evidence="13">
    <location>
        <begin position="327"/>
        <end position="379"/>
    </location>
</feature>
<dbReference type="CDD" id="cd00130">
    <property type="entry name" value="PAS"/>
    <property type="match status" value="6"/>
</dbReference>
<keyword evidence="5" id="KW-0547">Nucleotide-binding</keyword>
<keyword evidence="15" id="KW-1185">Reference proteome</keyword>
<evidence type="ECO:0000259" key="11">
    <source>
        <dbReference type="PROSITE" id="PS50110"/>
    </source>
</evidence>
<dbReference type="CDD" id="cd17546">
    <property type="entry name" value="REC_hyHK_CKI1_RcsC-like"/>
    <property type="match status" value="1"/>
</dbReference>
<dbReference type="InterPro" id="IPR035965">
    <property type="entry name" value="PAS-like_dom_sf"/>
</dbReference>
<evidence type="ECO:0000256" key="1">
    <source>
        <dbReference type="ARBA" id="ARBA00000085"/>
    </source>
</evidence>
<dbReference type="SMART" id="SM00448">
    <property type="entry name" value="REC"/>
    <property type="match status" value="1"/>
</dbReference>
<feature type="domain" description="PAS" evidence="12">
    <location>
        <begin position="508"/>
        <end position="578"/>
    </location>
</feature>
<dbReference type="InterPro" id="IPR003594">
    <property type="entry name" value="HATPase_dom"/>
</dbReference>
<dbReference type="Pfam" id="PF00072">
    <property type="entry name" value="Response_reg"/>
    <property type="match status" value="1"/>
</dbReference>
<keyword evidence="6 14" id="KW-0418">Kinase</keyword>
<evidence type="ECO:0000259" key="10">
    <source>
        <dbReference type="PROSITE" id="PS50109"/>
    </source>
</evidence>
<evidence type="ECO:0000256" key="2">
    <source>
        <dbReference type="ARBA" id="ARBA00012438"/>
    </source>
</evidence>
<feature type="domain" description="Histidine kinase" evidence="10">
    <location>
        <begin position="776"/>
        <end position="998"/>
    </location>
</feature>
<dbReference type="PANTHER" id="PTHR45339">
    <property type="entry name" value="HYBRID SIGNAL TRANSDUCTION HISTIDINE KINASE J"/>
    <property type="match status" value="1"/>
</dbReference>
<reference evidence="14" key="1">
    <citation type="submission" date="2022-01" db="EMBL/GenBank/DDBJ databases">
        <authorList>
            <person name="Criscuolo A."/>
        </authorList>
    </citation>
    <scope>NUCLEOTIDE SEQUENCE</scope>
    <source>
        <strain evidence="14">CIP111892</strain>
    </source>
</reference>
<name>A0ABN8FQ49_9BACL</name>
<dbReference type="SUPFAM" id="SSF55785">
    <property type="entry name" value="PYP-like sensor domain (PAS domain)"/>
    <property type="match status" value="6"/>
</dbReference>
<feature type="domain" description="PAC" evidence="13">
    <location>
        <begin position="452"/>
        <end position="507"/>
    </location>
</feature>
<dbReference type="InterPro" id="IPR013767">
    <property type="entry name" value="PAS_fold"/>
</dbReference>
<evidence type="ECO:0000259" key="12">
    <source>
        <dbReference type="PROSITE" id="PS50112"/>
    </source>
</evidence>
<dbReference type="PROSITE" id="PS50109">
    <property type="entry name" value="HIS_KIN"/>
    <property type="match status" value="1"/>
</dbReference>
<keyword evidence="4 14" id="KW-0808">Transferase</keyword>
<dbReference type="Pfam" id="PF00512">
    <property type="entry name" value="HisKA"/>
    <property type="match status" value="1"/>
</dbReference>
<evidence type="ECO:0000256" key="7">
    <source>
        <dbReference type="ARBA" id="ARBA00022840"/>
    </source>
</evidence>
<dbReference type="SUPFAM" id="SSF52172">
    <property type="entry name" value="CheY-like"/>
    <property type="match status" value="1"/>
</dbReference>
<dbReference type="CDD" id="cd16922">
    <property type="entry name" value="HATPase_EvgS-ArcB-TorS-like"/>
    <property type="match status" value="1"/>
</dbReference>
<dbReference type="Pfam" id="PF00989">
    <property type="entry name" value="PAS"/>
    <property type="match status" value="1"/>
</dbReference>
<keyword evidence="8" id="KW-0902">Two-component regulatory system</keyword>
<dbReference type="InterPro" id="IPR004358">
    <property type="entry name" value="Sig_transdc_His_kin-like_C"/>
</dbReference>
<dbReference type="Pfam" id="PF02518">
    <property type="entry name" value="HATPase_c"/>
    <property type="match status" value="1"/>
</dbReference>
<feature type="domain" description="PAS" evidence="12">
    <location>
        <begin position="401"/>
        <end position="442"/>
    </location>
</feature>
<keyword evidence="3 9" id="KW-0597">Phosphoprotein</keyword>
<evidence type="ECO:0000256" key="9">
    <source>
        <dbReference type="PROSITE-ProRule" id="PRU00169"/>
    </source>
</evidence>
<dbReference type="InterPro" id="IPR011006">
    <property type="entry name" value="CheY-like_superfamily"/>
</dbReference>
<accession>A0ABN8FQ49</accession>
<dbReference type="Gene3D" id="3.30.565.10">
    <property type="entry name" value="Histidine kinase-like ATPase, C-terminal domain"/>
    <property type="match status" value="1"/>
</dbReference>
<dbReference type="InterPro" id="IPR036097">
    <property type="entry name" value="HisK_dim/P_sf"/>
</dbReference>
<feature type="domain" description="PAC" evidence="13">
    <location>
        <begin position="711"/>
        <end position="762"/>
    </location>
</feature>
<keyword evidence="7" id="KW-0067">ATP-binding</keyword>
<gene>
    <name evidence="14" type="primary">rcsC_1</name>
    <name evidence="14" type="ORF">PAECIP111892_00029</name>
</gene>
<evidence type="ECO:0000256" key="6">
    <source>
        <dbReference type="ARBA" id="ARBA00022777"/>
    </source>
</evidence>
<dbReference type="SMART" id="SM00387">
    <property type="entry name" value="HATPase_c"/>
    <property type="match status" value="1"/>
</dbReference>
<dbReference type="Gene3D" id="1.10.287.130">
    <property type="match status" value="1"/>
</dbReference>
<dbReference type="GO" id="GO:0004673">
    <property type="term" value="F:protein histidine kinase activity"/>
    <property type="evidence" value="ECO:0007669"/>
    <property type="project" value="UniProtKB-EC"/>
</dbReference>
<dbReference type="SMART" id="SM00388">
    <property type="entry name" value="HisKA"/>
    <property type="match status" value="1"/>
</dbReference>
<dbReference type="Gene3D" id="3.30.450.20">
    <property type="entry name" value="PAS domain"/>
    <property type="match status" value="6"/>
</dbReference>
<evidence type="ECO:0000259" key="13">
    <source>
        <dbReference type="PROSITE" id="PS50113"/>
    </source>
</evidence>
<protein>
    <recommendedName>
        <fullName evidence="2">histidine kinase</fullName>
        <ecNumber evidence="2">2.7.13.3</ecNumber>
    </recommendedName>
</protein>
<dbReference type="SUPFAM" id="SSF55874">
    <property type="entry name" value="ATPase domain of HSP90 chaperone/DNA topoisomerase II/histidine kinase"/>
    <property type="match status" value="1"/>
</dbReference>
<dbReference type="InterPro" id="IPR013655">
    <property type="entry name" value="PAS_fold_3"/>
</dbReference>
<dbReference type="PROSITE" id="PS50110">
    <property type="entry name" value="RESPONSE_REGULATORY"/>
    <property type="match status" value="1"/>
</dbReference>
<feature type="domain" description="PAC" evidence="13">
    <location>
        <begin position="79"/>
        <end position="132"/>
    </location>
</feature>
<dbReference type="InterPro" id="IPR000014">
    <property type="entry name" value="PAS"/>
</dbReference>
<evidence type="ECO:0000256" key="4">
    <source>
        <dbReference type="ARBA" id="ARBA00022679"/>
    </source>
</evidence>
<evidence type="ECO:0000313" key="15">
    <source>
        <dbReference type="Proteomes" id="UP000838324"/>
    </source>
</evidence>
<feature type="domain" description="PAS" evidence="12">
    <location>
        <begin position="23"/>
        <end position="47"/>
    </location>
</feature>
<dbReference type="InterPro" id="IPR000700">
    <property type="entry name" value="PAS-assoc_C"/>
</dbReference>
<dbReference type="InterPro" id="IPR001789">
    <property type="entry name" value="Sig_transdc_resp-reg_receiver"/>
</dbReference>
<proteinExistence type="predicted"/>
<feature type="domain" description="Response regulatory" evidence="11">
    <location>
        <begin position="1034"/>
        <end position="1149"/>
    </location>
</feature>
<dbReference type="PRINTS" id="PR00344">
    <property type="entry name" value="BCTRLSENSOR"/>
</dbReference>
<comment type="caution">
    <text evidence="14">The sequence shown here is derived from an EMBL/GenBank/DDBJ whole genome shotgun (WGS) entry which is preliminary data.</text>
</comment>
<dbReference type="InterPro" id="IPR005467">
    <property type="entry name" value="His_kinase_dom"/>
</dbReference>
<feature type="domain" description="PAS" evidence="12">
    <location>
        <begin position="132"/>
        <end position="194"/>
    </location>
</feature>
<dbReference type="InterPro" id="IPR036890">
    <property type="entry name" value="HATPase_C_sf"/>
</dbReference>
<feature type="modified residue" description="4-aspartylphosphate" evidence="9">
    <location>
        <position position="1083"/>
    </location>
</feature>
<feature type="domain" description="PAS" evidence="12">
    <location>
        <begin position="639"/>
        <end position="676"/>
    </location>
</feature>
<evidence type="ECO:0000256" key="8">
    <source>
        <dbReference type="ARBA" id="ARBA00023012"/>
    </source>
</evidence>
<feature type="domain" description="PAC" evidence="13">
    <location>
        <begin position="580"/>
        <end position="631"/>
    </location>
</feature>
<organism evidence="14 15">
    <name type="scientific">Paenibacillus auburnensis</name>
    <dbReference type="NCBI Taxonomy" id="2905649"/>
    <lineage>
        <taxon>Bacteria</taxon>
        <taxon>Bacillati</taxon>
        <taxon>Bacillota</taxon>
        <taxon>Bacilli</taxon>
        <taxon>Bacillales</taxon>
        <taxon>Paenibacillaceae</taxon>
        <taxon>Paenibacillus</taxon>
    </lineage>
</organism>
<sequence>MSDTLYKTLYLRSSTGFAVVSLEDGTIRLANPALCKMFGYTEEEFKGLRYMDIACAEEKDRADQDRVMKLLLHSPGAAVDSEERFLRKNGEMFWVSLHLFLTFEENAEAPTYMIAELTDITERKQAEKKIREEHNLYNLITQNTPDMISLAYPDGTIFYVSPSVERMLGYPASDMIGKKRPEFYHEEDAHEMREHGKLFSDNDVFTRRVRHKNGDYLWIESSFQVMRNSNGEVEQVLTVARDITVRKKYEEMLANAQFLAKMGSWEWDHAGKQLTASREMRHIFGHTDDNSNHSLYDPELIMSCIDPEDLPGVIQAILDCLEHGGSGSKVFRITSADGVKKFIDAHWKTALDASGNMRYISGVIQDVTVQVMMEAQLRESEHNYRLISENTQDFITRNASDEEATYLYASPVCQQMFGFTPEELIGTAGMSYVHPEDKDRVQAYRIEGGNGKQLEPIVFRFRCKDGTYMWVETTLRHITSGTGGAPEIIGVTRNVSERKQYELKMMESENRYKSLFEYNPSAIIAMDLEGCIQSLNASLQYLTGYSRESLLHSSYSELIDLDELDFVSDRFKLAASGVAQTFESRLIHRDGHAVEVSMIYVPILLDSRVVGVFAITSDITERKRHLEQIEKLSYEHALILNSVTEGIFGMSLEGETVFINPAASAMLGYGPGELGGSIALHSIQQTWLDGEPYPGGGKTLPEWFSEHLSYEEKEGVFWRRDGSSFLVKYRMTPLFDNGERKGVVVVFRDITEEKAIVRAKESAEQADRAKSEFLAIMSHELRTPMNGIIGMADLLAGTELSEEQQYYTQIINKSGASLLHILNEVLDFSKIEAGMMSIELQAVDLRQVMTHVTEIFYPRVKEKGLKLHAEIDPALPQLLVTDEGRLRQILINLVGNAVKFTEEGSVSLSVKLETFREPAQAILKFTVKDTGIGIPQASQGLLFQSFSQLHPSINRKYGGTGLGLAISKKLVELLGGAIGVDSQEDEGSEFYFTIEALIPQQSTQGIITAGTGDKQIKVKNRRSEYSIGEFGPLSILIAEDHPVNLQILQVYLKKRGYAADVALNGQQAVEAVRLHHYDLIFMDIQMPLMDGIEATMKIREEHGLYPVIVAATAFAQKEDRELCLKVGMQDFISKPIRTEELDRVLREWSAQIRR</sequence>
<dbReference type="Proteomes" id="UP000838324">
    <property type="component" value="Unassembled WGS sequence"/>
</dbReference>
<dbReference type="RefSeq" id="WP_236328361.1">
    <property type="nucleotide sequence ID" value="NZ_CAKMMG010000001.1"/>
</dbReference>
<feature type="domain" description="PAC" evidence="13">
    <location>
        <begin position="202"/>
        <end position="255"/>
    </location>
</feature>
<dbReference type="CDD" id="cd00082">
    <property type="entry name" value="HisKA"/>
    <property type="match status" value="1"/>
</dbReference>
<dbReference type="EMBL" id="CAKMMG010000001">
    <property type="protein sequence ID" value="CAH1190147.1"/>
    <property type="molecule type" value="Genomic_DNA"/>
</dbReference>
<dbReference type="SMART" id="SM00091">
    <property type="entry name" value="PAS"/>
    <property type="match status" value="6"/>
</dbReference>
<dbReference type="PROSITE" id="PS50112">
    <property type="entry name" value="PAS"/>
    <property type="match status" value="5"/>
</dbReference>
<dbReference type="PANTHER" id="PTHR45339:SF1">
    <property type="entry name" value="HYBRID SIGNAL TRANSDUCTION HISTIDINE KINASE J"/>
    <property type="match status" value="1"/>
</dbReference>
<dbReference type="InterPro" id="IPR003661">
    <property type="entry name" value="HisK_dim/P_dom"/>
</dbReference>
<evidence type="ECO:0000256" key="5">
    <source>
        <dbReference type="ARBA" id="ARBA00022741"/>
    </source>
</evidence>
<evidence type="ECO:0000256" key="3">
    <source>
        <dbReference type="ARBA" id="ARBA00022553"/>
    </source>
</evidence>
<dbReference type="SUPFAM" id="SSF47384">
    <property type="entry name" value="Homodimeric domain of signal transducing histidine kinase"/>
    <property type="match status" value="1"/>
</dbReference>
<dbReference type="SMART" id="SM00086">
    <property type="entry name" value="PAC"/>
    <property type="match status" value="6"/>
</dbReference>
<evidence type="ECO:0000313" key="14">
    <source>
        <dbReference type="EMBL" id="CAH1190147.1"/>
    </source>
</evidence>